<dbReference type="PANTHER" id="PTHR38436:SF1">
    <property type="entry name" value="ESTER CYCLASE"/>
    <property type="match status" value="1"/>
</dbReference>
<evidence type="ECO:0000313" key="2">
    <source>
        <dbReference type="EMBL" id="MBP1861473.1"/>
    </source>
</evidence>
<comment type="caution">
    <text evidence="2">The sequence shown here is derived from an EMBL/GenBank/DDBJ whole genome shotgun (WGS) entry which is preliminary data.</text>
</comment>
<evidence type="ECO:0000313" key="3">
    <source>
        <dbReference type="Proteomes" id="UP000823786"/>
    </source>
</evidence>
<organism evidence="2 3">
    <name type="scientific">Rhizobium herbae</name>
    <dbReference type="NCBI Taxonomy" id="508661"/>
    <lineage>
        <taxon>Bacteria</taxon>
        <taxon>Pseudomonadati</taxon>
        <taxon>Pseudomonadota</taxon>
        <taxon>Alphaproteobacteria</taxon>
        <taxon>Hyphomicrobiales</taxon>
        <taxon>Rhizobiaceae</taxon>
        <taxon>Rhizobium/Agrobacterium group</taxon>
        <taxon>Rhizobium</taxon>
    </lineage>
</organism>
<dbReference type="InterPro" id="IPR037401">
    <property type="entry name" value="SnoaL-like"/>
</dbReference>
<dbReference type="Gene3D" id="3.10.450.50">
    <property type="match status" value="1"/>
</dbReference>
<proteinExistence type="predicted"/>
<sequence length="137" mass="15602">MNDTENHVRLERNKHLVREFYRRVFDGQNPEAVKDFVTEDYKQHNSHLPGGRAGLEGFVRAVFPNGPVPEPDEMNIPPSLIVADGDMVVVAASLPQPDPNNPGATYDYFVFDAYRIRDERLSEHWSGVNKIAPPKRF</sequence>
<dbReference type="InterPro" id="IPR009959">
    <property type="entry name" value="Cyclase_SnoaL-like"/>
</dbReference>
<dbReference type="RefSeq" id="WP_209855761.1">
    <property type="nucleotide sequence ID" value="NZ_JAGGJV010000010.1"/>
</dbReference>
<name>A0ABS4EU45_9HYPH</name>
<gene>
    <name evidence="2" type="ORF">J2Z75_005002</name>
</gene>
<dbReference type="InterPro" id="IPR032710">
    <property type="entry name" value="NTF2-like_dom_sf"/>
</dbReference>
<dbReference type="Pfam" id="PF12680">
    <property type="entry name" value="SnoaL_2"/>
    <property type="match status" value="1"/>
</dbReference>
<keyword evidence="3" id="KW-1185">Reference proteome</keyword>
<protein>
    <submittedName>
        <fullName evidence="2">SnoaL-like aldol condensation-catalyzing enzyme</fullName>
    </submittedName>
</protein>
<dbReference type="Proteomes" id="UP000823786">
    <property type="component" value="Unassembled WGS sequence"/>
</dbReference>
<evidence type="ECO:0000259" key="1">
    <source>
        <dbReference type="Pfam" id="PF12680"/>
    </source>
</evidence>
<reference evidence="2 3" key="1">
    <citation type="submission" date="2021-03" db="EMBL/GenBank/DDBJ databases">
        <title>Genomic Encyclopedia of Type Strains, Phase IV (KMG-IV): sequencing the most valuable type-strain genomes for metagenomic binning, comparative biology and taxonomic classification.</title>
        <authorList>
            <person name="Goeker M."/>
        </authorList>
    </citation>
    <scope>NUCLEOTIDE SEQUENCE [LARGE SCALE GENOMIC DNA]</scope>
    <source>
        <strain evidence="2 3">DSM 26427</strain>
    </source>
</reference>
<feature type="domain" description="SnoaL-like" evidence="1">
    <location>
        <begin position="17"/>
        <end position="124"/>
    </location>
</feature>
<dbReference type="SUPFAM" id="SSF54427">
    <property type="entry name" value="NTF2-like"/>
    <property type="match status" value="1"/>
</dbReference>
<accession>A0ABS4EU45</accession>
<dbReference type="EMBL" id="JAGGJV010000010">
    <property type="protein sequence ID" value="MBP1861473.1"/>
    <property type="molecule type" value="Genomic_DNA"/>
</dbReference>
<dbReference type="PANTHER" id="PTHR38436">
    <property type="entry name" value="POLYKETIDE CYCLASE SNOAL-LIKE DOMAIN"/>
    <property type="match status" value="1"/>
</dbReference>